<dbReference type="Gene3D" id="3.30.40.10">
    <property type="entry name" value="Zinc/RING finger domain, C3HC4 (zinc finger)"/>
    <property type="match status" value="1"/>
</dbReference>
<name>A0AAN9MD37_CANGL</name>
<dbReference type="Proteomes" id="UP001367508">
    <property type="component" value="Unassembled WGS sequence"/>
</dbReference>
<dbReference type="EMBL" id="JAYMYQ010000002">
    <property type="protein sequence ID" value="KAK7351881.1"/>
    <property type="molecule type" value="Genomic_DNA"/>
</dbReference>
<protein>
    <recommendedName>
        <fullName evidence="3">RING-type domain-containing protein</fullName>
    </recommendedName>
</protein>
<evidence type="ECO:0000313" key="2">
    <source>
        <dbReference type="Proteomes" id="UP001367508"/>
    </source>
</evidence>
<proteinExistence type="predicted"/>
<keyword evidence="2" id="KW-1185">Reference proteome</keyword>
<comment type="caution">
    <text evidence="1">The sequence shown here is derived from an EMBL/GenBank/DDBJ whole genome shotgun (WGS) entry which is preliminary data.</text>
</comment>
<reference evidence="1 2" key="1">
    <citation type="submission" date="2024-01" db="EMBL/GenBank/DDBJ databases">
        <title>The genomes of 5 underutilized Papilionoideae crops provide insights into root nodulation and disease resistanc.</title>
        <authorList>
            <person name="Jiang F."/>
        </authorList>
    </citation>
    <scope>NUCLEOTIDE SEQUENCE [LARGE SCALE GENOMIC DNA]</scope>
    <source>
        <strain evidence="1">LVBAO_FW01</strain>
        <tissue evidence="1">Leaves</tissue>
    </source>
</reference>
<dbReference type="SUPFAM" id="SSF57850">
    <property type="entry name" value="RING/U-box"/>
    <property type="match status" value="1"/>
</dbReference>
<organism evidence="1 2">
    <name type="scientific">Canavalia gladiata</name>
    <name type="common">Sword bean</name>
    <name type="synonym">Dolichos gladiatus</name>
    <dbReference type="NCBI Taxonomy" id="3824"/>
    <lineage>
        <taxon>Eukaryota</taxon>
        <taxon>Viridiplantae</taxon>
        <taxon>Streptophyta</taxon>
        <taxon>Embryophyta</taxon>
        <taxon>Tracheophyta</taxon>
        <taxon>Spermatophyta</taxon>
        <taxon>Magnoliopsida</taxon>
        <taxon>eudicotyledons</taxon>
        <taxon>Gunneridae</taxon>
        <taxon>Pentapetalae</taxon>
        <taxon>rosids</taxon>
        <taxon>fabids</taxon>
        <taxon>Fabales</taxon>
        <taxon>Fabaceae</taxon>
        <taxon>Papilionoideae</taxon>
        <taxon>50 kb inversion clade</taxon>
        <taxon>NPAAA clade</taxon>
        <taxon>indigoferoid/millettioid clade</taxon>
        <taxon>Phaseoleae</taxon>
        <taxon>Canavalia</taxon>
    </lineage>
</organism>
<dbReference type="AlphaFoldDB" id="A0AAN9MD37"/>
<dbReference type="InterPro" id="IPR013083">
    <property type="entry name" value="Znf_RING/FYVE/PHD"/>
</dbReference>
<gene>
    <name evidence="1" type="ORF">VNO77_11630</name>
</gene>
<sequence>MVSSHKAVIAGFHYSQFEHLCETSPKFRGITLLDQTMVSHASKPAKEFKSLPQHHGSFLVHMHHGSLIAFVFKQEDQQHVVECVMCFSALPDPQMLILLPNCKHTFVLQCPRIFNFSTQPRPPNMFI</sequence>
<evidence type="ECO:0000313" key="1">
    <source>
        <dbReference type="EMBL" id="KAK7351881.1"/>
    </source>
</evidence>
<accession>A0AAN9MD37</accession>
<evidence type="ECO:0008006" key="3">
    <source>
        <dbReference type="Google" id="ProtNLM"/>
    </source>
</evidence>